<sequence length="188" mass="22014">MKKLRNIAAIYSTILLLFSLLYFLLLQLPFKIYQNIIFYKGVALLVLTFLIFLVLIIAIIYIKRLLFEHLESFIAAILITFSLHLTLLVIFPVSIDRSLSISLLSYLSDNFNNKSCQGMSKKQLEKKLIQNYVIKNKAVDKRIKEQEIINFIEKKNNSCINITEKGNRYLKYSVIIQKLYNLELNQIK</sequence>
<feature type="transmembrane region" description="Helical" evidence="1">
    <location>
        <begin position="73"/>
        <end position="95"/>
    </location>
</feature>
<feature type="transmembrane region" description="Helical" evidence="1">
    <location>
        <begin position="7"/>
        <end position="25"/>
    </location>
</feature>
<proteinExistence type="predicted"/>
<dbReference type="AlphaFoldDB" id="A0A1F7ICS1"/>
<keyword evidence="1" id="KW-1133">Transmembrane helix</keyword>
<dbReference type="EMBL" id="MGAF01000022">
    <property type="protein sequence ID" value="OGK41143.1"/>
    <property type="molecule type" value="Genomic_DNA"/>
</dbReference>
<accession>A0A1F7ICS1</accession>
<comment type="caution">
    <text evidence="2">The sequence shown here is derived from an EMBL/GenBank/DDBJ whole genome shotgun (WGS) entry which is preliminary data.</text>
</comment>
<keyword evidence="1" id="KW-0472">Membrane</keyword>
<gene>
    <name evidence="2" type="ORF">A3A74_02260</name>
</gene>
<keyword evidence="1" id="KW-0812">Transmembrane</keyword>
<dbReference type="STRING" id="1802055.A3A74_02260"/>
<dbReference type="Proteomes" id="UP000179270">
    <property type="component" value="Unassembled WGS sequence"/>
</dbReference>
<name>A0A1F7ICS1_9BACT</name>
<reference evidence="2 3" key="1">
    <citation type="journal article" date="2016" name="Nat. Commun.">
        <title>Thousands of microbial genomes shed light on interconnected biogeochemical processes in an aquifer system.</title>
        <authorList>
            <person name="Anantharaman K."/>
            <person name="Brown C.T."/>
            <person name="Hug L.A."/>
            <person name="Sharon I."/>
            <person name="Castelle C.J."/>
            <person name="Probst A.J."/>
            <person name="Thomas B.C."/>
            <person name="Singh A."/>
            <person name="Wilkins M.J."/>
            <person name="Karaoz U."/>
            <person name="Brodie E.L."/>
            <person name="Williams K.H."/>
            <person name="Hubbard S.S."/>
            <person name="Banfield J.F."/>
        </authorList>
    </citation>
    <scope>NUCLEOTIDE SEQUENCE [LARGE SCALE GENOMIC DNA]</scope>
</reference>
<evidence type="ECO:0000256" key="1">
    <source>
        <dbReference type="SAM" id="Phobius"/>
    </source>
</evidence>
<feature type="transmembrane region" description="Helical" evidence="1">
    <location>
        <begin position="37"/>
        <end position="61"/>
    </location>
</feature>
<organism evidence="2 3">
    <name type="scientific">Candidatus Roizmanbacteria bacterium RIFCSPLOWO2_01_FULL_35_13</name>
    <dbReference type="NCBI Taxonomy" id="1802055"/>
    <lineage>
        <taxon>Bacteria</taxon>
        <taxon>Candidatus Roizmaniibacteriota</taxon>
    </lineage>
</organism>
<evidence type="ECO:0000313" key="3">
    <source>
        <dbReference type="Proteomes" id="UP000179270"/>
    </source>
</evidence>
<evidence type="ECO:0000313" key="2">
    <source>
        <dbReference type="EMBL" id="OGK41143.1"/>
    </source>
</evidence>
<protein>
    <submittedName>
        <fullName evidence="2">Uncharacterized protein</fullName>
    </submittedName>
</protein>